<feature type="transmembrane region" description="Helical" evidence="1">
    <location>
        <begin position="129"/>
        <end position="145"/>
    </location>
</feature>
<evidence type="ECO:0000313" key="2">
    <source>
        <dbReference type="EMBL" id="AXI99547.1"/>
    </source>
</evidence>
<dbReference type="AlphaFoldDB" id="A0A345UGE6"/>
<reference evidence="2 3" key="1">
    <citation type="submission" date="2018-03" db="EMBL/GenBank/DDBJ databases">
        <title>Phenotypic and genomic properties of Cyclonatronum proteinivorum gen. nov., sp. nov., a haloalkaliphilic bacteroidete from soda lakes possessing Na+-translocating rhodopsin.</title>
        <authorList>
            <person name="Toshchakov S.V."/>
            <person name="Korzhenkov A."/>
            <person name="Samarov N.I."/>
            <person name="Kublanov I.V."/>
            <person name="Muntyan M.S."/>
            <person name="Sorokin D.Y."/>
        </authorList>
    </citation>
    <scope>NUCLEOTIDE SEQUENCE [LARGE SCALE GENOMIC DNA]</scope>
    <source>
        <strain evidence="2 3">Omega</strain>
    </source>
</reference>
<keyword evidence="1" id="KW-0472">Membrane</keyword>
<evidence type="ECO:0000256" key="1">
    <source>
        <dbReference type="SAM" id="Phobius"/>
    </source>
</evidence>
<keyword evidence="1" id="KW-0812">Transmembrane</keyword>
<dbReference type="RefSeq" id="WP_114982812.1">
    <property type="nucleotide sequence ID" value="NZ_CP027806.1"/>
</dbReference>
<feature type="transmembrane region" description="Helical" evidence="1">
    <location>
        <begin position="100"/>
        <end position="123"/>
    </location>
</feature>
<gene>
    <name evidence="2" type="ORF">CYPRO_0260</name>
</gene>
<sequence length="176" mass="19696">MNPPETTGQSAPLLMRLHSPDRNRLELLALMPAASAPDSESLRAVLKTHYPAENKLRFEEATDSETALRWSAKSRVHTSTGSFKSRDGHQLVRFTEESRLWRLAAAPGWLCLVAVAVYGWMMITQREPAALFAIVIFAAFALLFFRQRDKLQAKKTEEIRALVLQMIPGETAASDS</sequence>
<organism evidence="2 3">
    <name type="scientific">Cyclonatronum proteinivorum</name>
    <dbReference type="NCBI Taxonomy" id="1457365"/>
    <lineage>
        <taxon>Bacteria</taxon>
        <taxon>Pseudomonadati</taxon>
        <taxon>Balneolota</taxon>
        <taxon>Balneolia</taxon>
        <taxon>Balneolales</taxon>
        <taxon>Cyclonatronaceae</taxon>
        <taxon>Cyclonatronum</taxon>
    </lineage>
</organism>
<keyword evidence="3" id="KW-1185">Reference proteome</keyword>
<proteinExistence type="predicted"/>
<dbReference type="Proteomes" id="UP000254808">
    <property type="component" value="Chromosome"/>
</dbReference>
<evidence type="ECO:0000313" key="3">
    <source>
        <dbReference type="Proteomes" id="UP000254808"/>
    </source>
</evidence>
<accession>A0A345UGE6</accession>
<protein>
    <submittedName>
        <fullName evidence="2">Uncharacterized protein</fullName>
    </submittedName>
</protein>
<dbReference type="KEGG" id="cprv:CYPRO_0260"/>
<name>A0A345UGE6_9BACT</name>
<dbReference type="EMBL" id="CP027806">
    <property type="protein sequence ID" value="AXI99547.1"/>
    <property type="molecule type" value="Genomic_DNA"/>
</dbReference>
<keyword evidence="1" id="KW-1133">Transmembrane helix</keyword>